<evidence type="ECO:0000256" key="2">
    <source>
        <dbReference type="ARBA" id="ARBA00007664"/>
    </source>
</evidence>
<keyword evidence="4" id="KW-0378">Hydrolase</keyword>
<dbReference type="InterPro" id="IPR009003">
    <property type="entry name" value="Peptidase_S1_PA"/>
</dbReference>
<dbReference type="GO" id="GO:0006508">
    <property type="term" value="P:proteolysis"/>
    <property type="evidence" value="ECO:0007669"/>
    <property type="project" value="UniProtKB-KW"/>
</dbReference>
<keyword evidence="6" id="KW-1015">Disulfide bond</keyword>
<keyword evidence="5" id="KW-0720">Serine protease</keyword>
<evidence type="ECO:0000256" key="5">
    <source>
        <dbReference type="ARBA" id="ARBA00022825"/>
    </source>
</evidence>
<dbReference type="Gene3D" id="2.40.10.10">
    <property type="entry name" value="Trypsin-like serine proteases"/>
    <property type="match status" value="2"/>
</dbReference>
<feature type="domain" description="Peptidase S1" evidence="7">
    <location>
        <begin position="1"/>
        <end position="162"/>
    </location>
</feature>
<dbReference type="PANTHER" id="PTHR24276">
    <property type="entry name" value="POLYSERASE-RELATED"/>
    <property type="match status" value="1"/>
</dbReference>
<accession>A0ABD2WRZ6</accession>
<comment type="similarity">
    <text evidence="2">Belongs to the peptidase S1 family.</text>
</comment>
<dbReference type="SUPFAM" id="SSF50494">
    <property type="entry name" value="Trypsin-like serine proteases"/>
    <property type="match status" value="1"/>
</dbReference>
<dbReference type="Pfam" id="PF00089">
    <property type="entry name" value="Trypsin"/>
    <property type="match status" value="1"/>
</dbReference>
<sequence>MVIHEDFLSYGKLDSDIAIILLREDITFNDSVQPIRLATKDYKLSNGTDAVISGWGYKSYPQNLPDILQKLTVKIITVEKCRNIWKDVSLSKIDEGMICAQSLNSSLNQGLCRGDSGGPLVTKDGIQVGIANMILYCGYANKVPDVYTSIIYYADWINQTIEKLIGN</sequence>
<proteinExistence type="inferred from homology"/>
<gene>
    <name evidence="8" type="ORF">TKK_010815</name>
</gene>
<evidence type="ECO:0000313" key="8">
    <source>
        <dbReference type="EMBL" id="KAL3395216.1"/>
    </source>
</evidence>
<comment type="caution">
    <text evidence="8">The sequence shown here is derived from an EMBL/GenBank/DDBJ whole genome shotgun (WGS) entry which is preliminary data.</text>
</comment>
<dbReference type="GO" id="GO:0008236">
    <property type="term" value="F:serine-type peptidase activity"/>
    <property type="evidence" value="ECO:0007669"/>
    <property type="project" value="UniProtKB-KW"/>
</dbReference>
<dbReference type="CDD" id="cd00190">
    <property type="entry name" value="Tryp_SPc"/>
    <property type="match status" value="1"/>
</dbReference>
<dbReference type="GO" id="GO:0005576">
    <property type="term" value="C:extracellular region"/>
    <property type="evidence" value="ECO:0007669"/>
    <property type="project" value="UniProtKB-SubCell"/>
</dbReference>
<evidence type="ECO:0000256" key="6">
    <source>
        <dbReference type="ARBA" id="ARBA00023157"/>
    </source>
</evidence>
<keyword evidence="9" id="KW-1185">Reference proteome</keyword>
<evidence type="ECO:0000256" key="1">
    <source>
        <dbReference type="ARBA" id="ARBA00004239"/>
    </source>
</evidence>
<reference evidence="8 9" key="1">
    <citation type="journal article" date="2024" name="bioRxiv">
        <title>A reference genome for Trichogramma kaykai: A tiny desert-dwelling parasitoid wasp with competing sex-ratio distorters.</title>
        <authorList>
            <person name="Culotta J."/>
            <person name="Lindsey A.R."/>
        </authorList>
    </citation>
    <scope>NUCLEOTIDE SEQUENCE [LARGE SCALE GENOMIC DNA]</scope>
    <source>
        <strain evidence="8 9">KSX58</strain>
    </source>
</reference>
<dbReference type="InterPro" id="IPR001254">
    <property type="entry name" value="Trypsin_dom"/>
</dbReference>
<dbReference type="EMBL" id="JBJJXI010000085">
    <property type="protein sequence ID" value="KAL3395216.1"/>
    <property type="molecule type" value="Genomic_DNA"/>
</dbReference>
<evidence type="ECO:0000256" key="3">
    <source>
        <dbReference type="ARBA" id="ARBA00022670"/>
    </source>
</evidence>
<dbReference type="InterPro" id="IPR043504">
    <property type="entry name" value="Peptidase_S1_PA_chymotrypsin"/>
</dbReference>
<dbReference type="PROSITE" id="PS50240">
    <property type="entry name" value="TRYPSIN_DOM"/>
    <property type="match status" value="1"/>
</dbReference>
<keyword evidence="3" id="KW-0645">Protease</keyword>
<evidence type="ECO:0000256" key="4">
    <source>
        <dbReference type="ARBA" id="ARBA00022801"/>
    </source>
</evidence>
<comment type="subcellular location">
    <subcellularLocation>
        <location evidence="1">Secreted</location>
        <location evidence="1">Extracellular space</location>
    </subcellularLocation>
</comment>
<evidence type="ECO:0000259" key="7">
    <source>
        <dbReference type="PROSITE" id="PS50240"/>
    </source>
</evidence>
<dbReference type="Proteomes" id="UP001627154">
    <property type="component" value="Unassembled WGS sequence"/>
</dbReference>
<evidence type="ECO:0000313" key="9">
    <source>
        <dbReference type="Proteomes" id="UP001627154"/>
    </source>
</evidence>
<name>A0ABD2WRZ6_9HYME</name>
<dbReference type="FunFam" id="2.40.10.10:FF:000036">
    <property type="entry name" value="Trypsin beta"/>
    <property type="match status" value="1"/>
</dbReference>
<dbReference type="InterPro" id="IPR050430">
    <property type="entry name" value="Peptidase_S1"/>
</dbReference>
<protein>
    <recommendedName>
        <fullName evidence="7">Peptidase S1 domain-containing protein</fullName>
    </recommendedName>
</protein>
<organism evidence="8 9">
    <name type="scientific">Trichogramma kaykai</name>
    <dbReference type="NCBI Taxonomy" id="54128"/>
    <lineage>
        <taxon>Eukaryota</taxon>
        <taxon>Metazoa</taxon>
        <taxon>Ecdysozoa</taxon>
        <taxon>Arthropoda</taxon>
        <taxon>Hexapoda</taxon>
        <taxon>Insecta</taxon>
        <taxon>Pterygota</taxon>
        <taxon>Neoptera</taxon>
        <taxon>Endopterygota</taxon>
        <taxon>Hymenoptera</taxon>
        <taxon>Apocrita</taxon>
        <taxon>Proctotrupomorpha</taxon>
        <taxon>Chalcidoidea</taxon>
        <taxon>Trichogrammatidae</taxon>
        <taxon>Trichogramma</taxon>
    </lineage>
</organism>
<dbReference type="InterPro" id="IPR001314">
    <property type="entry name" value="Peptidase_S1A"/>
</dbReference>
<dbReference type="AlphaFoldDB" id="A0ABD2WRZ6"/>
<dbReference type="PANTHER" id="PTHR24276:SF91">
    <property type="entry name" value="AT26814P-RELATED"/>
    <property type="match status" value="1"/>
</dbReference>
<dbReference type="PRINTS" id="PR00722">
    <property type="entry name" value="CHYMOTRYPSIN"/>
</dbReference>
<dbReference type="SMART" id="SM00020">
    <property type="entry name" value="Tryp_SPc"/>
    <property type="match status" value="1"/>
</dbReference>